<dbReference type="RefSeq" id="WP_207396763.1">
    <property type="nucleotide sequence ID" value="NZ_JABRWO010000006.1"/>
</dbReference>
<evidence type="ECO:0000313" key="5">
    <source>
        <dbReference type="Proteomes" id="UP000551616"/>
    </source>
</evidence>
<dbReference type="SMART" id="SM00460">
    <property type="entry name" value="TGc"/>
    <property type="match status" value="1"/>
</dbReference>
<dbReference type="EMBL" id="JABRWO010000006">
    <property type="protein sequence ID" value="MBA2115334.1"/>
    <property type="molecule type" value="Genomic_DNA"/>
</dbReference>
<dbReference type="InterPro" id="IPR038765">
    <property type="entry name" value="Papain-like_cys_pep_sf"/>
</dbReference>
<evidence type="ECO:0000313" key="4">
    <source>
        <dbReference type="EMBL" id="MBA2115334.1"/>
    </source>
</evidence>
<dbReference type="Proteomes" id="UP000551616">
    <property type="component" value="Unassembled WGS sequence"/>
</dbReference>
<organism evidence="4 5">
    <name type="scientific">Bremerella alba</name>
    <dbReference type="NCBI Taxonomy" id="980252"/>
    <lineage>
        <taxon>Bacteria</taxon>
        <taxon>Pseudomonadati</taxon>
        <taxon>Planctomycetota</taxon>
        <taxon>Planctomycetia</taxon>
        <taxon>Pirellulales</taxon>
        <taxon>Pirellulaceae</taxon>
        <taxon>Bremerella</taxon>
    </lineage>
</organism>
<feature type="domain" description="Transglutaminase-like" evidence="3">
    <location>
        <begin position="531"/>
        <end position="604"/>
    </location>
</feature>
<dbReference type="PANTHER" id="PTHR42736">
    <property type="entry name" value="PROTEIN-GLUTAMINE GAMMA-GLUTAMYLTRANSFERASE"/>
    <property type="match status" value="1"/>
</dbReference>
<dbReference type="PANTHER" id="PTHR42736:SF1">
    <property type="entry name" value="PROTEIN-GLUTAMINE GAMMA-GLUTAMYLTRANSFERASE"/>
    <property type="match status" value="1"/>
</dbReference>
<comment type="caution">
    <text evidence="4">The sequence shown here is derived from an EMBL/GenBank/DDBJ whole genome shotgun (WGS) entry which is preliminary data.</text>
</comment>
<evidence type="ECO:0000256" key="1">
    <source>
        <dbReference type="SAM" id="MobiDB-lite"/>
    </source>
</evidence>
<gene>
    <name evidence="4" type="ORF">HOV93_25080</name>
</gene>
<keyword evidence="2" id="KW-0472">Membrane</keyword>
<keyword evidence="2" id="KW-1133">Transmembrane helix</keyword>
<feature type="transmembrane region" description="Helical" evidence="2">
    <location>
        <begin position="9"/>
        <end position="27"/>
    </location>
</feature>
<feature type="transmembrane region" description="Helical" evidence="2">
    <location>
        <begin position="181"/>
        <end position="200"/>
    </location>
</feature>
<keyword evidence="5" id="KW-1185">Reference proteome</keyword>
<sequence length="769" mass="86691">MTDQFTKQLHLTMVLTAAVGMQLAISHGGLGFWWQWIEVAVVGALAWQCARYFSPSYPSHDHRVITLLVGVVVGHFIFEQVIYQVQPRSGQLLEGQFSLALRNLMIASLAFRYEKRIANLSTLISLALMAFSVFMSVYWSVTICGIVYAVLGVGWLVTSYWDRIAGKFPEGTKSEIPRDAVGIAFVLAILVAAAAIGLAGTDHATRALAGFMPSSGGNRVSDVRSQGGVGDGDDLVQGTKDAMSFGPTESEIFLESKMPSLFDVFDDTYDAPVVKKRSLQKAVSLPPSKLEHRHSRVATSKSKGNDFSLLRRNEARRQKRLDDKKSPALFYVKGRVPLHLRTTIYDQFDGVNLLARDGHQEPPIQLIKEDGKPWYNLSCPLSDEHIHSTEEHLLKFINLKTDRVPSPPRMARFQIKDVDREDMFALANDGHPRITVDFIPQLTVMRTQSFLVSQSTLQDEYATKKFRQSLSLPEEDMSIPKIRELALEWTAGLPPGWAQVSAIRDRLKSDYTHSPNSLMNEETEFPVEEFLFETKQGPDFLFATATSLLLRELGYTSRVVSGFYADPQHFDAGTYQTPVFQDSVHFWVEVSWDGRVWHPLEPTPGYELLAPRLTVWQQLQAACAAVANWCVRHWVSLGIAVDCMAALLMFFARLTDIALRFANRLPWQGSERNRILWTAHLMQWRAWLRGEKRPQGQTFTRWLVARCQSPDRQSVSQEFVVAINWALYSAAVHCPISQLDISRVCDEAFTVFVHSKSPKTSEFASKEPS</sequence>
<dbReference type="Gene3D" id="3.10.620.30">
    <property type="match status" value="1"/>
</dbReference>
<accession>A0A7V8V5H0</accession>
<dbReference type="SUPFAM" id="SSF54001">
    <property type="entry name" value="Cysteine proteinases"/>
    <property type="match status" value="1"/>
</dbReference>
<feature type="transmembrane region" description="Helical" evidence="2">
    <location>
        <begin position="120"/>
        <end position="139"/>
    </location>
</feature>
<evidence type="ECO:0000259" key="3">
    <source>
        <dbReference type="SMART" id="SM00460"/>
    </source>
</evidence>
<protein>
    <recommendedName>
        <fullName evidence="3">Transglutaminase-like domain-containing protein</fullName>
    </recommendedName>
</protein>
<name>A0A7V8V5H0_9BACT</name>
<dbReference type="InterPro" id="IPR052901">
    <property type="entry name" value="Bact_TGase-like"/>
</dbReference>
<keyword evidence="2" id="KW-0812">Transmembrane</keyword>
<feature type="region of interest" description="Disordered" evidence="1">
    <location>
        <begin position="285"/>
        <end position="307"/>
    </location>
</feature>
<feature type="transmembrane region" description="Helical" evidence="2">
    <location>
        <begin position="145"/>
        <end position="161"/>
    </location>
</feature>
<feature type="transmembrane region" description="Helical" evidence="2">
    <location>
        <begin position="65"/>
        <end position="83"/>
    </location>
</feature>
<reference evidence="4 5" key="1">
    <citation type="submission" date="2020-05" db="EMBL/GenBank/DDBJ databases">
        <title>Bremerella alba sp. nov., a novel planctomycete isolated from the surface of the macroalga Fucus spiralis.</title>
        <authorList>
            <person name="Godinho O."/>
            <person name="Botelho R."/>
            <person name="Albuquerque L."/>
            <person name="Wiegand S."/>
            <person name="Da Costa M.S."/>
            <person name="Lobo-Da-Cunha A."/>
            <person name="Jogler C."/>
            <person name="Lage O.M."/>
        </authorList>
    </citation>
    <scope>NUCLEOTIDE SEQUENCE [LARGE SCALE GENOMIC DNA]</scope>
    <source>
        <strain evidence="4 5">FF15</strain>
    </source>
</reference>
<dbReference type="InterPro" id="IPR002931">
    <property type="entry name" value="Transglutaminase-like"/>
</dbReference>
<dbReference type="Pfam" id="PF01841">
    <property type="entry name" value="Transglut_core"/>
    <property type="match status" value="1"/>
</dbReference>
<dbReference type="AlphaFoldDB" id="A0A7V8V5H0"/>
<evidence type="ECO:0000256" key="2">
    <source>
        <dbReference type="SAM" id="Phobius"/>
    </source>
</evidence>
<proteinExistence type="predicted"/>